<accession>A0ABR1VBH5</accession>
<proteinExistence type="predicted"/>
<organism evidence="1 2">
    <name type="scientific">Apiospora saccharicola</name>
    <dbReference type="NCBI Taxonomy" id="335842"/>
    <lineage>
        <taxon>Eukaryota</taxon>
        <taxon>Fungi</taxon>
        <taxon>Dikarya</taxon>
        <taxon>Ascomycota</taxon>
        <taxon>Pezizomycotina</taxon>
        <taxon>Sordariomycetes</taxon>
        <taxon>Xylariomycetidae</taxon>
        <taxon>Amphisphaeriales</taxon>
        <taxon>Apiosporaceae</taxon>
        <taxon>Apiospora</taxon>
    </lineage>
</organism>
<evidence type="ECO:0000313" key="1">
    <source>
        <dbReference type="EMBL" id="KAK8068562.1"/>
    </source>
</evidence>
<gene>
    <name evidence="1" type="ORF">PG996_007674</name>
</gene>
<dbReference type="Proteomes" id="UP001446871">
    <property type="component" value="Unassembled WGS sequence"/>
</dbReference>
<comment type="caution">
    <text evidence="1">The sequence shown here is derived from an EMBL/GenBank/DDBJ whole genome shotgun (WGS) entry which is preliminary data.</text>
</comment>
<dbReference type="EMBL" id="JAQQWM010000004">
    <property type="protein sequence ID" value="KAK8068562.1"/>
    <property type="molecule type" value="Genomic_DNA"/>
</dbReference>
<keyword evidence="2" id="KW-1185">Reference proteome</keyword>
<reference evidence="1 2" key="1">
    <citation type="submission" date="2023-01" db="EMBL/GenBank/DDBJ databases">
        <title>Analysis of 21 Apiospora genomes using comparative genomics revels a genus with tremendous synthesis potential of carbohydrate active enzymes and secondary metabolites.</title>
        <authorList>
            <person name="Sorensen T."/>
        </authorList>
    </citation>
    <scope>NUCLEOTIDE SEQUENCE [LARGE SCALE GENOMIC DNA]</scope>
    <source>
        <strain evidence="1 2">CBS 83171</strain>
    </source>
</reference>
<sequence>MAVSPYRNNPPLNFFGKLDTANDSGKDVTFHTANSSIKFTVTSGTSAHIGGSDDKTKADSIINVRFGKEAKEVFALTTDSSWPKEVVSADLTWEDGFLNIRGTTDQGVYKAVFNKKGPAA</sequence>
<protein>
    <submittedName>
        <fullName evidence="1">Uncharacterized protein</fullName>
    </submittedName>
</protein>
<evidence type="ECO:0000313" key="2">
    <source>
        <dbReference type="Proteomes" id="UP001446871"/>
    </source>
</evidence>
<name>A0ABR1VBH5_9PEZI</name>